<accession>A0ABR2TJQ0</accession>
<protein>
    <submittedName>
        <fullName evidence="1">Uncharacterized protein</fullName>
    </submittedName>
</protein>
<gene>
    <name evidence="1" type="ORF">V6N11_022375</name>
</gene>
<dbReference type="Proteomes" id="UP001396334">
    <property type="component" value="Unassembled WGS sequence"/>
</dbReference>
<keyword evidence="2" id="KW-1185">Reference proteome</keyword>
<proteinExistence type="predicted"/>
<comment type="caution">
    <text evidence="1">The sequence shown here is derived from an EMBL/GenBank/DDBJ whole genome shotgun (WGS) entry which is preliminary data.</text>
</comment>
<name>A0ABR2TJQ0_9ROSI</name>
<evidence type="ECO:0000313" key="1">
    <source>
        <dbReference type="EMBL" id="KAK9037464.1"/>
    </source>
</evidence>
<reference evidence="1 2" key="1">
    <citation type="journal article" date="2024" name="G3 (Bethesda)">
        <title>Genome assembly of Hibiscus sabdariffa L. provides insights into metabolisms of medicinal natural products.</title>
        <authorList>
            <person name="Kim T."/>
        </authorList>
    </citation>
    <scope>NUCLEOTIDE SEQUENCE [LARGE SCALE GENOMIC DNA]</scope>
    <source>
        <strain evidence="1">TK-2024</strain>
        <tissue evidence="1">Old leaves</tissue>
    </source>
</reference>
<sequence>MISLFIISANSQPQAKMIHKRPYIDDPQVVASKHPRKWEDSSHFASIINGVLPNNAFQNHQISSTTIQCKWEDIYAKHQDEGRFTEDECNNCDTNKEYESSASGCVPHFWWVDSNGVDADIESEVAIHLPLFPEYFTSCHQNPAFVHPNEVYSSLLSPRELVFVGPEYQADIPEWIQQDMKCSLDCLDASDPQVALKSSCAGLMADNDYGKKMMEAREKLRENLGSEIFRELGFCDMGEEVAKRWTEDEELAFDNVFLSNPFSLENVLSRTELTLYMLTVMMMSGRHLSVQFQQGMMTLSWNLQSVMKLLDIMKTTMKNIEDDDNNEDGVDSSKNFDDIHRAVTDENEGVIDEMSGPHVESSIHNYFCNDLQLVSCVKGNNECDYDNTLMHIIRVSEGAG</sequence>
<dbReference type="PANTHER" id="PTHR46872">
    <property type="entry name" value="DNA BINDING PROTEIN"/>
    <property type="match status" value="1"/>
</dbReference>
<dbReference type="PANTHER" id="PTHR46872:SF4">
    <property type="entry name" value="MYB-LIKE DOMAIN-CONTAINING PROTEIN"/>
    <property type="match status" value="1"/>
</dbReference>
<dbReference type="EMBL" id="JBBPBN010000005">
    <property type="protein sequence ID" value="KAK9037464.1"/>
    <property type="molecule type" value="Genomic_DNA"/>
</dbReference>
<evidence type="ECO:0000313" key="2">
    <source>
        <dbReference type="Proteomes" id="UP001396334"/>
    </source>
</evidence>
<organism evidence="1 2">
    <name type="scientific">Hibiscus sabdariffa</name>
    <name type="common">roselle</name>
    <dbReference type="NCBI Taxonomy" id="183260"/>
    <lineage>
        <taxon>Eukaryota</taxon>
        <taxon>Viridiplantae</taxon>
        <taxon>Streptophyta</taxon>
        <taxon>Embryophyta</taxon>
        <taxon>Tracheophyta</taxon>
        <taxon>Spermatophyta</taxon>
        <taxon>Magnoliopsida</taxon>
        <taxon>eudicotyledons</taxon>
        <taxon>Gunneridae</taxon>
        <taxon>Pentapetalae</taxon>
        <taxon>rosids</taxon>
        <taxon>malvids</taxon>
        <taxon>Malvales</taxon>
        <taxon>Malvaceae</taxon>
        <taxon>Malvoideae</taxon>
        <taxon>Hibiscus</taxon>
    </lineage>
</organism>